<feature type="domain" description="FAD-binding" evidence="3">
    <location>
        <begin position="7"/>
        <end position="336"/>
    </location>
</feature>
<dbReference type="Proteomes" id="UP001240236">
    <property type="component" value="Unassembled WGS sequence"/>
</dbReference>
<dbReference type="EC" id="1.14.13.113" evidence="4"/>
<evidence type="ECO:0000313" key="5">
    <source>
        <dbReference type="Proteomes" id="UP001240236"/>
    </source>
</evidence>
<dbReference type="EMBL" id="JAUSUZ010000001">
    <property type="protein sequence ID" value="MDQ0366599.1"/>
    <property type="molecule type" value="Genomic_DNA"/>
</dbReference>
<dbReference type="AlphaFoldDB" id="A0AAE3W0L0"/>
<evidence type="ECO:0000256" key="2">
    <source>
        <dbReference type="ARBA" id="ARBA00023033"/>
    </source>
</evidence>
<organism evidence="4 5">
    <name type="scientific">Catenuloplanes indicus</name>
    <dbReference type="NCBI Taxonomy" id="137267"/>
    <lineage>
        <taxon>Bacteria</taxon>
        <taxon>Bacillati</taxon>
        <taxon>Actinomycetota</taxon>
        <taxon>Actinomycetes</taxon>
        <taxon>Micromonosporales</taxon>
        <taxon>Micromonosporaceae</taxon>
        <taxon>Catenuloplanes</taxon>
    </lineage>
</organism>
<dbReference type="GO" id="GO:0102099">
    <property type="term" value="F:FAD-dependent urate hydroxylase activity"/>
    <property type="evidence" value="ECO:0007669"/>
    <property type="project" value="UniProtKB-EC"/>
</dbReference>
<dbReference type="GO" id="GO:0071949">
    <property type="term" value="F:FAD binding"/>
    <property type="evidence" value="ECO:0007669"/>
    <property type="project" value="InterPro"/>
</dbReference>
<dbReference type="PRINTS" id="PR00420">
    <property type="entry name" value="RNGMNOXGNASE"/>
</dbReference>
<dbReference type="InterPro" id="IPR036188">
    <property type="entry name" value="FAD/NAD-bd_sf"/>
</dbReference>
<dbReference type="Gene3D" id="3.50.50.60">
    <property type="entry name" value="FAD/NAD(P)-binding domain"/>
    <property type="match status" value="1"/>
</dbReference>
<keyword evidence="1 4" id="KW-0560">Oxidoreductase</keyword>
<protein>
    <submittedName>
        <fullName evidence="4">FAD-dependent urate hydroxylase</fullName>
        <ecNumber evidence="4">1.14.13.113</ecNumber>
    </submittedName>
</protein>
<dbReference type="PANTHER" id="PTHR13789">
    <property type="entry name" value="MONOOXYGENASE"/>
    <property type="match status" value="1"/>
</dbReference>
<reference evidence="4 5" key="1">
    <citation type="submission" date="2023-07" db="EMBL/GenBank/DDBJ databases">
        <title>Sequencing the genomes of 1000 actinobacteria strains.</title>
        <authorList>
            <person name="Klenk H.-P."/>
        </authorList>
    </citation>
    <scope>NUCLEOTIDE SEQUENCE [LARGE SCALE GENOMIC DNA]</scope>
    <source>
        <strain evidence="4 5">DSM 44709</strain>
    </source>
</reference>
<keyword evidence="2" id="KW-0503">Monooxygenase</keyword>
<dbReference type="InterPro" id="IPR050493">
    <property type="entry name" value="FAD-dep_Monooxygenase_BioMet"/>
</dbReference>
<sequence>MAGTTLRILIVGAGIAGLGVARALRMAGLRPDVVDREPPSAGPGAAIFLPGNAIRALAGLGLTGPLRPLGAVIRRQSICDAAGEPLCELDLGELWDGVGESRALPRADLQRVLVSAVGGVVRHNTAVTNLELDEGGPVKVDFADGARTEYDLVIGADGRRSTVRALAGLGGAARRTGQFVYRSVVYGGPPVMDWTGLLGAHSSFVVMPMGDRRLYCYAHETVPEDATLPADGLDRVRDVFGGYGGPVPAVLDALEKVQLAAPEEVEVAGWSRGRVLLVGDAAHSTSPTLAQGAAMALEDAIVLAEVLRTHAGDLPAALAAYEKRRRPRTRWVLDRTRDRDRTGDVAPDTRDPLLRKRGDRIFRDYYAPLRDPA</sequence>
<dbReference type="PANTHER" id="PTHR13789:SF309">
    <property type="entry name" value="PUTATIVE (AFU_ORTHOLOGUE AFUA_6G14510)-RELATED"/>
    <property type="match status" value="1"/>
</dbReference>
<accession>A0AAE3W0L0</accession>
<gene>
    <name evidence="4" type="ORF">J2S42_003268</name>
</gene>
<name>A0AAE3W0L0_9ACTN</name>
<dbReference type="Pfam" id="PF01494">
    <property type="entry name" value="FAD_binding_3"/>
    <property type="match status" value="1"/>
</dbReference>
<evidence type="ECO:0000313" key="4">
    <source>
        <dbReference type="EMBL" id="MDQ0366599.1"/>
    </source>
</evidence>
<proteinExistence type="predicted"/>
<evidence type="ECO:0000259" key="3">
    <source>
        <dbReference type="Pfam" id="PF01494"/>
    </source>
</evidence>
<dbReference type="InterPro" id="IPR002938">
    <property type="entry name" value="FAD-bd"/>
</dbReference>
<evidence type="ECO:0000256" key="1">
    <source>
        <dbReference type="ARBA" id="ARBA00023002"/>
    </source>
</evidence>
<comment type="caution">
    <text evidence="4">The sequence shown here is derived from an EMBL/GenBank/DDBJ whole genome shotgun (WGS) entry which is preliminary data.</text>
</comment>
<dbReference type="SUPFAM" id="SSF51905">
    <property type="entry name" value="FAD/NAD(P)-binding domain"/>
    <property type="match status" value="1"/>
</dbReference>
<dbReference type="RefSeq" id="WP_307240055.1">
    <property type="nucleotide sequence ID" value="NZ_JAUSUZ010000001.1"/>
</dbReference>
<keyword evidence="5" id="KW-1185">Reference proteome</keyword>